<feature type="domain" description="Major facilitator superfamily (MFS) profile" evidence="8">
    <location>
        <begin position="77"/>
        <end position="496"/>
    </location>
</feature>
<comment type="subcellular location">
    <subcellularLocation>
        <location evidence="1">Membrane</location>
        <topology evidence="1">Multi-pass membrane protein</topology>
    </subcellularLocation>
</comment>
<dbReference type="GO" id="GO:0016020">
    <property type="term" value="C:membrane"/>
    <property type="evidence" value="ECO:0007669"/>
    <property type="project" value="UniProtKB-SubCell"/>
</dbReference>
<dbReference type="EMBL" id="JAAAUY010001885">
    <property type="protein sequence ID" value="KAF9317804.1"/>
    <property type="molecule type" value="Genomic_DNA"/>
</dbReference>
<evidence type="ECO:0000256" key="1">
    <source>
        <dbReference type="ARBA" id="ARBA00004141"/>
    </source>
</evidence>
<feature type="transmembrane region" description="Helical" evidence="7">
    <location>
        <begin position="376"/>
        <end position="393"/>
    </location>
</feature>
<feature type="non-terminal residue" evidence="9">
    <location>
        <position position="520"/>
    </location>
</feature>
<name>A0A9P5S8F9_9FUNG</name>
<proteinExistence type="predicted"/>
<organism evidence="9 10">
    <name type="scientific">Podila minutissima</name>
    <dbReference type="NCBI Taxonomy" id="64525"/>
    <lineage>
        <taxon>Eukaryota</taxon>
        <taxon>Fungi</taxon>
        <taxon>Fungi incertae sedis</taxon>
        <taxon>Mucoromycota</taxon>
        <taxon>Mortierellomycotina</taxon>
        <taxon>Mortierellomycetes</taxon>
        <taxon>Mortierellales</taxon>
        <taxon>Mortierellaceae</taxon>
        <taxon>Podila</taxon>
    </lineage>
</organism>
<reference evidence="9" key="1">
    <citation type="journal article" date="2020" name="Fungal Divers.">
        <title>Resolving the Mortierellaceae phylogeny through synthesis of multi-gene phylogenetics and phylogenomics.</title>
        <authorList>
            <person name="Vandepol N."/>
            <person name="Liber J."/>
            <person name="Desiro A."/>
            <person name="Na H."/>
            <person name="Kennedy M."/>
            <person name="Barry K."/>
            <person name="Grigoriev I.V."/>
            <person name="Miller A.N."/>
            <person name="O'Donnell K."/>
            <person name="Stajich J.E."/>
            <person name="Bonito G."/>
        </authorList>
    </citation>
    <scope>NUCLEOTIDE SEQUENCE</scope>
    <source>
        <strain evidence="9">NVP1</strain>
    </source>
</reference>
<dbReference type="Gene3D" id="1.20.1250.20">
    <property type="entry name" value="MFS general substrate transporter like domains"/>
    <property type="match status" value="2"/>
</dbReference>
<dbReference type="InterPro" id="IPR011701">
    <property type="entry name" value="MFS"/>
</dbReference>
<feature type="transmembrane region" description="Helical" evidence="7">
    <location>
        <begin position="467"/>
        <end position="489"/>
    </location>
</feature>
<keyword evidence="2" id="KW-0813">Transport</keyword>
<feature type="transmembrane region" description="Helical" evidence="7">
    <location>
        <begin position="435"/>
        <end position="455"/>
    </location>
</feature>
<feature type="region of interest" description="Disordered" evidence="6">
    <location>
        <begin position="501"/>
        <end position="520"/>
    </location>
</feature>
<accession>A0A9P5S8F9</accession>
<evidence type="ECO:0000256" key="3">
    <source>
        <dbReference type="ARBA" id="ARBA00022692"/>
    </source>
</evidence>
<keyword evidence="10" id="KW-1185">Reference proteome</keyword>
<feature type="transmembrane region" description="Helical" evidence="7">
    <location>
        <begin position="115"/>
        <end position="136"/>
    </location>
</feature>
<dbReference type="PANTHER" id="PTHR43791">
    <property type="entry name" value="PERMEASE-RELATED"/>
    <property type="match status" value="1"/>
</dbReference>
<feature type="transmembrane region" description="Helical" evidence="7">
    <location>
        <begin position="173"/>
        <end position="193"/>
    </location>
</feature>
<feature type="transmembrane region" description="Helical" evidence="7">
    <location>
        <begin position="310"/>
        <end position="334"/>
    </location>
</feature>
<feature type="transmembrane region" description="Helical" evidence="7">
    <location>
        <begin position="346"/>
        <end position="364"/>
    </location>
</feature>
<evidence type="ECO:0000256" key="4">
    <source>
        <dbReference type="ARBA" id="ARBA00022989"/>
    </source>
</evidence>
<gene>
    <name evidence="9" type="ORF">BG006_003298</name>
</gene>
<dbReference type="Proteomes" id="UP000696485">
    <property type="component" value="Unassembled WGS sequence"/>
</dbReference>
<keyword evidence="5 7" id="KW-0472">Membrane</keyword>
<evidence type="ECO:0000256" key="7">
    <source>
        <dbReference type="SAM" id="Phobius"/>
    </source>
</evidence>
<dbReference type="InterPro" id="IPR020846">
    <property type="entry name" value="MFS_dom"/>
</dbReference>
<dbReference type="PANTHER" id="PTHR43791:SF36">
    <property type="entry name" value="TRANSPORTER, PUTATIVE (AFU_ORTHOLOGUE AFUA_6G08340)-RELATED"/>
    <property type="match status" value="1"/>
</dbReference>
<feature type="region of interest" description="Disordered" evidence="6">
    <location>
        <begin position="1"/>
        <end position="27"/>
    </location>
</feature>
<evidence type="ECO:0000256" key="2">
    <source>
        <dbReference type="ARBA" id="ARBA00022448"/>
    </source>
</evidence>
<keyword evidence="3 7" id="KW-0812">Transmembrane</keyword>
<dbReference type="FunFam" id="1.20.1250.20:FF:000013">
    <property type="entry name" value="MFS general substrate transporter"/>
    <property type="match status" value="1"/>
</dbReference>
<feature type="transmembrane region" description="Helical" evidence="7">
    <location>
        <begin position="143"/>
        <end position="161"/>
    </location>
</feature>
<dbReference type="PROSITE" id="PS50850">
    <property type="entry name" value="MFS"/>
    <property type="match status" value="1"/>
</dbReference>
<evidence type="ECO:0000259" key="8">
    <source>
        <dbReference type="PROSITE" id="PS50850"/>
    </source>
</evidence>
<protein>
    <recommendedName>
        <fullName evidence="8">Major facilitator superfamily (MFS) profile domain-containing protein</fullName>
    </recommendedName>
</protein>
<keyword evidence="4 7" id="KW-1133">Transmembrane helix</keyword>
<dbReference type="AlphaFoldDB" id="A0A9P5S8F9"/>
<evidence type="ECO:0000256" key="6">
    <source>
        <dbReference type="SAM" id="MobiDB-lite"/>
    </source>
</evidence>
<evidence type="ECO:0000313" key="10">
    <source>
        <dbReference type="Proteomes" id="UP000696485"/>
    </source>
</evidence>
<dbReference type="InterPro" id="IPR036259">
    <property type="entry name" value="MFS_trans_sf"/>
</dbReference>
<dbReference type="SUPFAM" id="SSF103473">
    <property type="entry name" value="MFS general substrate transporter"/>
    <property type="match status" value="1"/>
</dbReference>
<feature type="transmembrane region" description="Helical" evidence="7">
    <location>
        <begin position="77"/>
        <end position="95"/>
    </location>
</feature>
<dbReference type="FunFam" id="1.20.1250.20:FF:000057">
    <property type="entry name" value="MFS general substrate transporter"/>
    <property type="match status" value="1"/>
</dbReference>
<comment type="caution">
    <text evidence="9">The sequence shown here is derived from an EMBL/GenBank/DDBJ whole genome shotgun (WGS) entry which is preliminary data.</text>
</comment>
<dbReference type="Pfam" id="PF07690">
    <property type="entry name" value="MFS_1"/>
    <property type="match status" value="1"/>
</dbReference>
<evidence type="ECO:0000313" key="9">
    <source>
        <dbReference type="EMBL" id="KAF9317804.1"/>
    </source>
</evidence>
<dbReference type="GO" id="GO:0022857">
    <property type="term" value="F:transmembrane transporter activity"/>
    <property type="evidence" value="ECO:0007669"/>
    <property type="project" value="InterPro"/>
</dbReference>
<feature type="transmembrane region" description="Helical" evidence="7">
    <location>
        <begin position="399"/>
        <end position="423"/>
    </location>
</feature>
<evidence type="ECO:0000256" key="5">
    <source>
        <dbReference type="ARBA" id="ARBA00023136"/>
    </source>
</evidence>
<sequence>MSASAATHPDHITAHPTSPVAELSPKPPGYDDEKADMLLLHSIDTQDLPGSKGLPPMITDPDPDAIRMLRCKIDLNIMPLLCTLYLFAFLGRNNIGNAKIAGLPEDLKLTTTEYNMALSIFYIGYVILIVPSNICLKRFGPRIWLFSTLTIWCIIMASMSTVKNVAGLLTCRFFLGLAECALFPGAVLMLSLWYTKRELALRMGLFFGVAAISGAFGGVLAYAIGLMEGTLALRGWRWLFIIEALPVLLLLLVVVFVMPNFPQTAAFLTEEERTLAVQRLQVDSIGSAAVVQAGFSWPQFWMVFRDRQTYMYSISYMMIAALVYSMAAVVPSIVREFGLNPTLTQLLIAPAWAFAFVWTIAMALSSGRHRERGWHFAGPMFVSSLGYVLLIVTKDQSPVVRYICLTVTLTGAFSGAPAFLAWFSANIGGQTKRGVATAVIISIGNCGGAVGGQIYRGSDAAHAFVRGHSFCAVIGVCGGLVALALKYMLVQENKRRDRLTQEEFEREAQGEDLCDNHPTF</sequence>
<feature type="transmembrane region" description="Helical" evidence="7">
    <location>
        <begin position="205"/>
        <end position="224"/>
    </location>
</feature>
<feature type="transmembrane region" description="Helical" evidence="7">
    <location>
        <begin position="236"/>
        <end position="258"/>
    </location>
</feature>